<feature type="domain" description="Penicillin-binding protein dimerisation" evidence="17">
    <location>
        <begin position="56"/>
        <end position="291"/>
    </location>
</feature>
<dbReference type="Proteomes" id="UP000198647">
    <property type="component" value="Unassembled WGS sequence"/>
</dbReference>
<dbReference type="Gene3D" id="3.90.1310.10">
    <property type="entry name" value="Penicillin-binding protein 2a (Domain 2)"/>
    <property type="match status" value="1"/>
</dbReference>
<dbReference type="InterPro" id="IPR001460">
    <property type="entry name" value="PCN-bd_Tpept"/>
</dbReference>
<feature type="compositionally biased region" description="Basic and acidic residues" evidence="14">
    <location>
        <begin position="685"/>
        <end position="699"/>
    </location>
</feature>
<evidence type="ECO:0000256" key="7">
    <source>
        <dbReference type="ARBA" id="ARBA00022692"/>
    </source>
</evidence>
<comment type="catalytic activity">
    <reaction evidence="13">
        <text>Preferential cleavage: (Ac)2-L-Lys-D-Ala-|-D-Ala. Also transpeptidation of peptidyl-alanyl moieties that are N-acyl substituents of D-alanine.</text>
        <dbReference type="EC" id="3.4.16.4"/>
    </reaction>
</comment>
<evidence type="ECO:0000313" key="18">
    <source>
        <dbReference type="EMBL" id="SDX41372.1"/>
    </source>
</evidence>
<keyword evidence="12" id="KW-0961">Cell wall biogenesis/degradation</keyword>
<accession>A0A1H3BHD2</accession>
<dbReference type="RefSeq" id="WP_093105243.1">
    <property type="nucleotide sequence ID" value="NZ_FNOS01000001.1"/>
</dbReference>
<dbReference type="InterPro" id="IPR036138">
    <property type="entry name" value="PBP_dimer_sf"/>
</dbReference>
<evidence type="ECO:0000256" key="8">
    <source>
        <dbReference type="ARBA" id="ARBA00022960"/>
    </source>
</evidence>
<evidence type="ECO:0000256" key="1">
    <source>
        <dbReference type="ARBA" id="ARBA00004167"/>
    </source>
</evidence>
<dbReference type="InterPro" id="IPR005311">
    <property type="entry name" value="PBP_dimer"/>
</dbReference>
<evidence type="ECO:0000256" key="9">
    <source>
        <dbReference type="ARBA" id="ARBA00022984"/>
    </source>
</evidence>
<gene>
    <name evidence="18" type="ORF">SAMN04488081_0441</name>
</gene>
<evidence type="ECO:0000256" key="2">
    <source>
        <dbReference type="ARBA" id="ARBA00004236"/>
    </source>
</evidence>
<feature type="domain" description="Penicillin-binding protein transpeptidase" evidence="16">
    <location>
        <begin position="337"/>
        <end position="658"/>
    </location>
</feature>
<evidence type="ECO:0000256" key="10">
    <source>
        <dbReference type="ARBA" id="ARBA00022989"/>
    </source>
</evidence>
<dbReference type="Gene3D" id="1.10.10.1230">
    <property type="entry name" value="Penicillin-binding protein, N-terminal non-catalytic domain, head sub-domain"/>
    <property type="match status" value="1"/>
</dbReference>
<reference evidence="18 19" key="1">
    <citation type="submission" date="2016-10" db="EMBL/GenBank/DDBJ databases">
        <authorList>
            <person name="Varghese N."/>
            <person name="Submissions S."/>
        </authorList>
    </citation>
    <scope>NUCLEOTIDE SEQUENCE [LARGE SCALE GENOMIC DNA]</scope>
    <source>
        <strain evidence="18 19">DSM 20748</strain>
    </source>
</reference>
<protein>
    <recommendedName>
        <fullName evidence="5">serine-type D-Ala-D-Ala carboxypeptidase</fullName>
        <ecNumber evidence="5">3.4.16.4</ecNumber>
    </recommendedName>
</protein>
<keyword evidence="8" id="KW-0133">Cell shape</keyword>
<dbReference type="Pfam" id="PF00905">
    <property type="entry name" value="Transpeptidase"/>
    <property type="match status" value="1"/>
</dbReference>
<organism evidence="18 19">
    <name type="scientific">Salimicrobium album</name>
    <dbReference type="NCBI Taxonomy" id="50717"/>
    <lineage>
        <taxon>Bacteria</taxon>
        <taxon>Bacillati</taxon>
        <taxon>Bacillota</taxon>
        <taxon>Bacilli</taxon>
        <taxon>Bacillales</taxon>
        <taxon>Bacillaceae</taxon>
        <taxon>Salimicrobium</taxon>
    </lineage>
</organism>
<keyword evidence="18" id="KW-0132">Cell division</keyword>
<evidence type="ECO:0000256" key="4">
    <source>
        <dbReference type="ARBA" id="ARBA00007171"/>
    </source>
</evidence>
<keyword evidence="10 15" id="KW-1133">Transmembrane helix</keyword>
<dbReference type="Gene3D" id="3.40.710.10">
    <property type="entry name" value="DD-peptidase/beta-lactamase superfamily"/>
    <property type="match status" value="1"/>
</dbReference>
<keyword evidence="11 15" id="KW-0472">Membrane</keyword>
<sequence>MSKKEKKHLSFRLNIIFLVVFILFAVLILQLGVIQILSGESAQDQIDRTENVTTNTPVPRGEMYDRNGEIVVENDSKYSITYTPPKGVQGEDKLKLAKKLSEYIELDTKGIRLRDKKEYFFLKNPDVVKERIEDKDMENLDSGEVYQAQLAAVTEEDVDGYKGETLQVIAINKELNKAYALAPHVVKDENISEKEYSRVAEHLPSLPGINVASDWERRYPNGEVFKSYLGNISTREQGVPREKLEKFLALGYSRNDRVGTSGLEQQYEEVLRGVKEKVRHTTDRNNNVVDTEVIREGKSGKDLVLSIDIEYQKRVNEIVKEELAKAVPGNSYLENAVAVVSKPDTGEILAVSGQSVNKNPSGDEEKFTDSSHQGVYNAYLPGSVVKGATVLTGLEEGVIDPGTTIRDRPLEFPDSEDMGSYSKLGNVNDLEALQRSSNVYMYNIAMRLGDYYYKPNQPLRMDEEKANRLIRYNFHQFGLGVPTGIDFPYEATGLEGSDPTGSDVMRSAIGQYSSYTAMQLNQYVSTIANGGYRMQPRFVTSIHEPASSGKELGDIYKDFSPNVKNSLHMDEEYIERVQKGFKMVTQTPGGTASSVFNNDRYRQYDISGKTGTAETDKYLENSSGDGTRRVELTNKAFVGYAPSENPEIAFSVIVPNLDSGADVSPNYHIGARVAEAYFQLKEERAEKKEKKEKEQKNESNDNIENE</sequence>
<evidence type="ECO:0000313" key="19">
    <source>
        <dbReference type="Proteomes" id="UP000198647"/>
    </source>
</evidence>
<dbReference type="SUPFAM" id="SSF56519">
    <property type="entry name" value="Penicillin binding protein dimerisation domain"/>
    <property type="match status" value="1"/>
</dbReference>
<dbReference type="SUPFAM" id="SSF56601">
    <property type="entry name" value="beta-lactamase/transpeptidase-like"/>
    <property type="match status" value="1"/>
</dbReference>
<dbReference type="EC" id="3.4.16.4" evidence="5"/>
<dbReference type="InterPro" id="IPR050515">
    <property type="entry name" value="Beta-lactam/transpept"/>
</dbReference>
<comment type="subcellular location">
    <subcellularLocation>
        <location evidence="2">Cell membrane</location>
    </subcellularLocation>
    <subcellularLocation>
        <location evidence="1">Membrane</location>
        <topology evidence="1">Single-pass membrane protein</topology>
    </subcellularLocation>
</comment>
<proteinExistence type="inferred from homology"/>
<dbReference type="GO" id="GO:0051301">
    <property type="term" value="P:cell division"/>
    <property type="evidence" value="ECO:0007669"/>
    <property type="project" value="UniProtKB-KW"/>
</dbReference>
<keyword evidence="7 15" id="KW-0812">Transmembrane</keyword>
<keyword evidence="6" id="KW-1003">Cell membrane</keyword>
<evidence type="ECO:0000256" key="5">
    <source>
        <dbReference type="ARBA" id="ARBA00012448"/>
    </source>
</evidence>
<evidence type="ECO:0000256" key="3">
    <source>
        <dbReference type="ARBA" id="ARBA00004752"/>
    </source>
</evidence>
<evidence type="ECO:0000259" key="16">
    <source>
        <dbReference type="Pfam" id="PF00905"/>
    </source>
</evidence>
<dbReference type="Pfam" id="PF03717">
    <property type="entry name" value="PBP_dimer"/>
    <property type="match status" value="1"/>
</dbReference>
<name>A0A1H3BHD2_9BACI</name>
<keyword evidence="19" id="KW-1185">Reference proteome</keyword>
<evidence type="ECO:0000259" key="17">
    <source>
        <dbReference type="Pfam" id="PF03717"/>
    </source>
</evidence>
<dbReference type="PANTHER" id="PTHR30627:SF2">
    <property type="entry name" value="PEPTIDOGLYCAN D,D-TRANSPEPTIDASE MRDA"/>
    <property type="match status" value="1"/>
</dbReference>
<dbReference type="PANTHER" id="PTHR30627">
    <property type="entry name" value="PEPTIDOGLYCAN D,D-TRANSPEPTIDASE"/>
    <property type="match status" value="1"/>
</dbReference>
<feature type="transmembrane region" description="Helical" evidence="15">
    <location>
        <begin position="12"/>
        <end position="37"/>
    </location>
</feature>
<feature type="region of interest" description="Disordered" evidence="14">
    <location>
        <begin position="685"/>
        <end position="706"/>
    </location>
</feature>
<dbReference type="InterPro" id="IPR012338">
    <property type="entry name" value="Beta-lactam/transpept-like"/>
</dbReference>
<comment type="pathway">
    <text evidence="3">Cell wall biogenesis; peptidoglycan biosynthesis.</text>
</comment>
<evidence type="ECO:0000256" key="15">
    <source>
        <dbReference type="SAM" id="Phobius"/>
    </source>
</evidence>
<keyword evidence="9" id="KW-0573">Peptidoglycan synthesis</keyword>
<evidence type="ECO:0000256" key="12">
    <source>
        <dbReference type="ARBA" id="ARBA00023316"/>
    </source>
</evidence>
<comment type="similarity">
    <text evidence="4">Belongs to the transpeptidase family.</text>
</comment>
<comment type="caution">
    <text evidence="18">The sequence shown here is derived from an EMBL/GenBank/DDBJ whole genome shotgun (WGS) entry which is preliminary data.</text>
</comment>
<evidence type="ECO:0000256" key="13">
    <source>
        <dbReference type="ARBA" id="ARBA00034000"/>
    </source>
</evidence>
<keyword evidence="18" id="KW-0131">Cell cycle</keyword>
<evidence type="ECO:0000256" key="14">
    <source>
        <dbReference type="SAM" id="MobiDB-lite"/>
    </source>
</evidence>
<dbReference type="EMBL" id="FNOS01000001">
    <property type="protein sequence ID" value="SDX41372.1"/>
    <property type="molecule type" value="Genomic_DNA"/>
</dbReference>
<evidence type="ECO:0000256" key="6">
    <source>
        <dbReference type="ARBA" id="ARBA00022475"/>
    </source>
</evidence>
<evidence type="ECO:0000256" key="11">
    <source>
        <dbReference type="ARBA" id="ARBA00023136"/>
    </source>
</evidence>